<organism evidence="1">
    <name type="scientific">marine sediment metagenome</name>
    <dbReference type="NCBI Taxonomy" id="412755"/>
    <lineage>
        <taxon>unclassified sequences</taxon>
        <taxon>metagenomes</taxon>
        <taxon>ecological metagenomes</taxon>
    </lineage>
</organism>
<proteinExistence type="predicted"/>
<dbReference type="EMBL" id="LAZR01021853">
    <property type="protein sequence ID" value="KKL83897.1"/>
    <property type="molecule type" value="Genomic_DNA"/>
</dbReference>
<protein>
    <submittedName>
        <fullName evidence="1">Uncharacterized protein</fullName>
    </submittedName>
</protein>
<dbReference type="AlphaFoldDB" id="A0A0F9I8Z9"/>
<accession>A0A0F9I8Z9</accession>
<name>A0A0F9I8Z9_9ZZZZ</name>
<comment type="caution">
    <text evidence="1">The sequence shown here is derived from an EMBL/GenBank/DDBJ whole genome shotgun (WGS) entry which is preliminary data.</text>
</comment>
<reference evidence="1" key="1">
    <citation type="journal article" date="2015" name="Nature">
        <title>Complex archaea that bridge the gap between prokaryotes and eukaryotes.</title>
        <authorList>
            <person name="Spang A."/>
            <person name="Saw J.H."/>
            <person name="Jorgensen S.L."/>
            <person name="Zaremba-Niedzwiedzka K."/>
            <person name="Martijn J."/>
            <person name="Lind A.E."/>
            <person name="van Eijk R."/>
            <person name="Schleper C."/>
            <person name="Guy L."/>
            <person name="Ettema T.J."/>
        </authorList>
    </citation>
    <scope>NUCLEOTIDE SEQUENCE</scope>
</reference>
<gene>
    <name evidence="1" type="ORF">LCGC14_1970120</name>
</gene>
<sequence length="56" mass="6555">MGTAADSKEKMEVKLDNALPRMPEFIKGIRRVPDRGFRRNPFMNTRETAWQGSLFR</sequence>
<evidence type="ECO:0000313" key="1">
    <source>
        <dbReference type="EMBL" id="KKL83897.1"/>
    </source>
</evidence>